<reference evidence="8" key="1">
    <citation type="submission" date="2021-12" db="EMBL/GenBank/DDBJ databases">
        <title>Discovery of the Pendulisporaceae a myxobacterial family with distinct sporulation behavior and unique specialized metabolism.</title>
        <authorList>
            <person name="Garcia R."/>
            <person name="Popoff A."/>
            <person name="Bader C.D."/>
            <person name="Loehr J."/>
            <person name="Walesch S."/>
            <person name="Walt C."/>
            <person name="Boldt J."/>
            <person name="Bunk B."/>
            <person name="Haeckl F.J.F.P.J."/>
            <person name="Gunesch A.P."/>
            <person name="Birkelbach J."/>
            <person name="Nuebel U."/>
            <person name="Pietschmann T."/>
            <person name="Bach T."/>
            <person name="Mueller R."/>
        </authorList>
    </citation>
    <scope>NUCLEOTIDE SEQUENCE</scope>
    <source>
        <strain evidence="8">MSr11367</strain>
    </source>
</reference>
<keyword evidence="3 6" id="KW-0378">Hydrolase</keyword>
<dbReference type="InterPro" id="IPR000926">
    <property type="entry name" value="RibA"/>
</dbReference>
<accession>A0ABZ2KWM0</accession>
<keyword evidence="2 6" id="KW-0547">Nucleotide-binding</keyword>
<organism evidence="8 9">
    <name type="scientific">Pendulispora rubella</name>
    <dbReference type="NCBI Taxonomy" id="2741070"/>
    <lineage>
        <taxon>Bacteria</taxon>
        <taxon>Pseudomonadati</taxon>
        <taxon>Myxococcota</taxon>
        <taxon>Myxococcia</taxon>
        <taxon>Myxococcales</taxon>
        <taxon>Sorangiineae</taxon>
        <taxon>Pendulisporaceae</taxon>
        <taxon>Pendulispora</taxon>
    </lineage>
</organism>
<dbReference type="Gene3D" id="3.40.50.10990">
    <property type="entry name" value="GTP cyclohydrolase II"/>
    <property type="match status" value="1"/>
</dbReference>
<evidence type="ECO:0000256" key="4">
    <source>
        <dbReference type="ARBA" id="ARBA00023134"/>
    </source>
</evidence>
<comment type="pathway">
    <text evidence="6">Cofactor biosynthesis; riboflavin biosynthesis; 5-amino-6-(D-ribitylamino)uracil from GTP: step 1/4.</text>
</comment>
<gene>
    <name evidence="6 8" type="primary">ribA</name>
    <name evidence="8" type="ORF">LVJ94_38995</name>
</gene>
<feature type="active site" description="Nucleophile" evidence="6">
    <location>
        <position position="140"/>
    </location>
</feature>
<feature type="domain" description="GTP cyclohydrolase II" evidence="7">
    <location>
        <begin position="16"/>
        <end position="182"/>
    </location>
</feature>
<dbReference type="NCBIfam" id="NF001591">
    <property type="entry name" value="PRK00393.1"/>
    <property type="match status" value="1"/>
</dbReference>
<feature type="active site" description="Proton acceptor" evidence="6">
    <location>
        <position position="138"/>
    </location>
</feature>
<feature type="binding site" evidence="6">
    <location>
        <position position="66"/>
    </location>
    <ligand>
        <name>Zn(2+)</name>
        <dbReference type="ChEBI" id="CHEBI:29105"/>
        <note>catalytic</note>
    </ligand>
</feature>
<keyword evidence="4 6" id="KW-0342">GTP-binding</keyword>
<evidence type="ECO:0000256" key="5">
    <source>
        <dbReference type="ARBA" id="ARBA00049295"/>
    </source>
</evidence>
<feature type="binding site" evidence="6">
    <location>
        <begin position="104"/>
        <end position="106"/>
    </location>
    <ligand>
        <name>GTP</name>
        <dbReference type="ChEBI" id="CHEBI:37565"/>
    </ligand>
</feature>
<dbReference type="EC" id="3.5.4.25" evidence="6"/>
<evidence type="ECO:0000256" key="2">
    <source>
        <dbReference type="ARBA" id="ARBA00022741"/>
    </source>
</evidence>
<keyword evidence="1 6" id="KW-0686">Riboflavin biosynthesis</keyword>
<evidence type="ECO:0000256" key="6">
    <source>
        <dbReference type="HAMAP-Rule" id="MF_00179"/>
    </source>
</evidence>
<evidence type="ECO:0000313" key="8">
    <source>
        <dbReference type="EMBL" id="WXB02882.1"/>
    </source>
</evidence>
<proteinExistence type="inferred from homology"/>
<evidence type="ECO:0000256" key="1">
    <source>
        <dbReference type="ARBA" id="ARBA00022619"/>
    </source>
</evidence>
<dbReference type="InterPro" id="IPR036144">
    <property type="entry name" value="RibA-like_sf"/>
</dbReference>
<keyword evidence="6" id="KW-0862">Zinc</keyword>
<dbReference type="CDD" id="cd00641">
    <property type="entry name" value="GTP_cyclohydro2"/>
    <property type="match status" value="1"/>
</dbReference>
<dbReference type="HAMAP" id="MF_00179">
    <property type="entry name" value="RibA"/>
    <property type="match status" value="1"/>
</dbReference>
<keyword evidence="9" id="KW-1185">Reference proteome</keyword>
<feature type="binding site" evidence="6">
    <location>
        <position position="77"/>
    </location>
    <ligand>
        <name>Zn(2+)</name>
        <dbReference type="ChEBI" id="CHEBI:29105"/>
        <note>catalytic</note>
    </ligand>
</feature>
<comment type="catalytic activity">
    <reaction evidence="5 6">
        <text>GTP + 4 H2O = 2,5-diamino-6-hydroxy-4-(5-phosphoribosylamino)-pyrimidine + formate + 2 phosphate + 3 H(+)</text>
        <dbReference type="Rhea" id="RHEA:23704"/>
        <dbReference type="ChEBI" id="CHEBI:15377"/>
        <dbReference type="ChEBI" id="CHEBI:15378"/>
        <dbReference type="ChEBI" id="CHEBI:15740"/>
        <dbReference type="ChEBI" id="CHEBI:37565"/>
        <dbReference type="ChEBI" id="CHEBI:43474"/>
        <dbReference type="ChEBI" id="CHEBI:58614"/>
        <dbReference type="EC" id="3.5.4.25"/>
    </reaction>
</comment>
<dbReference type="NCBIfam" id="TIGR00505">
    <property type="entry name" value="ribA"/>
    <property type="match status" value="1"/>
</dbReference>
<evidence type="ECO:0000259" key="7">
    <source>
        <dbReference type="Pfam" id="PF00925"/>
    </source>
</evidence>
<keyword evidence="6" id="KW-0479">Metal-binding</keyword>
<dbReference type="PANTHER" id="PTHR21327:SF47">
    <property type="entry name" value="GTP CYCLOHYDROLASE II DOMAIN-CONTAINING PROTEIN"/>
    <property type="match status" value="1"/>
</dbReference>
<dbReference type="Proteomes" id="UP001374803">
    <property type="component" value="Chromosome"/>
</dbReference>
<dbReference type="RefSeq" id="WP_394832507.1">
    <property type="nucleotide sequence ID" value="NZ_CP089929.1"/>
</dbReference>
<feature type="binding site" evidence="6">
    <location>
        <position position="82"/>
    </location>
    <ligand>
        <name>GTP</name>
        <dbReference type="ChEBI" id="CHEBI:37565"/>
    </ligand>
</feature>
<feature type="binding site" evidence="6">
    <location>
        <position position="126"/>
    </location>
    <ligand>
        <name>GTP</name>
        <dbReference type="ChEBI" id="CHEBI:37565"/>
    </ligand>
</feature>
<dbReference type="SUPFAM" id="SSF142695">
    <property type="entry name" value="RibA-like"/>
    <property type="match status" value="1"/>
</dbReference>
<dbReference type="Pfam" id="PF00925">
    <property type="entry name" value="GTP_cyclohydro2"/>
    <property type="match status" value="1"/>
</dbReference>
<feature type="binding site" evidence="6">
    <location>
        <begin position="61"/>
        <end position="65"/>
    </location>
    <ligand>
        <name>GTP</name>
        <dbReference type="ChEBI" id="CHEBI:37565"/>
    </ligand>
</feature>
<dbReference type="GO" id="GO:0003935">
    <property type="term" value="F:GTP cyclohydrolase II activity"/>
    <property type="evidence" value="ECO:0007669"/>
    <property type="project" value="UniProtKB-EC"/>
</dbReference>
<dbReference type="PANTHER" id="PTHR21327">
    <property type="entry name" value="GTP CYCLOHYDROLASE II-RELATED"/>
    <property type="match status" value="1"/>
</dbReference>
<sequence>MHVPARVIRPQLHWVASSPLPTRHGEFTAHVFLDQAGEGTGKEHLALVFGDVDGAKAIPVRVHSECMTSEVFGSLKCDCKEQLDYAMAEVARAGRGAVVYLRQEGRGIGLTNKIRAYDLQARGHDTVDANRLLGLPDDARKYDIAADILEFLGVRSIHLLTNNPEKVEALRSLGVEVVGRQPVIIAPNPYSAGYLDTKRRRMAHKLPRLSTPSLSLVDTLAVDESRPSAGDAE</sequence>
<comment type="similarity">
    <text evidence="6">Belongs to the GTP cyclohydrolase II family.</text>
</comment>
<feature type="binding site" evidence="6">
    <location>
        <position position="166"/>
    </location>
    <ligand>
        <name>GTP</name>
        <dbReference type="ChEBI" id="CHEBI:37565"/>
    </ligand>
</feature>
<protein>
    <recommendedName>
        <fullName evidence="6">GTP cyclohydrolase-2</fullName>
        <ecNumber evidence="6">3.5.4.25</ecNumber>
    </recommendedName>
    <alternativeName>
        <fullName evidence="6">GTP cyclohydrolase II</fullName>
    </alternativeName>
</protein>
<dbReference type="InterPro" id="IPR032677">
    <property type="entry name" value="GTP_cyclohydro_II"/>
</dbReference>
<comment type="function">
    <text evidence="6">Catalyzes the conversion of GTP to 2,5-diamino-6-ribosylamino-4(3H)-pyrimidinone 5'-phosphate (DARP), formate and pyrophosphate.</text>
</comment>
<evidence type="ECO:0000313" key="9">
    <source>
        <dbReference type="Proteomes" id="UP001374803"/>
    </source>
</evidence>
<dbReference type="EMBL" id="CP089983">
    <property type="protein sequence ID" value="WXB02882.1"/>
    <property type="molecule type" value="Genomic_DNA"/>
</dbReference>
<comment type="cofactor">
    <cofactor evidence="6">
        <name>Zn(2+)</name>
        <dbReference type="ChEBI" id="CHEBI:29105"/>
    </cofactor>
    <text evidence="6">Binds 1 zinc ion per subunit.</text>
</comment>
<feature type="binding site" evidence="6">
    <location>
        <position position="161"/>
    </location>
    <ligand>
        <name>GTP</name>
        <dbReference type="ChEBI" id="CHEBI:37565"/>
    </ligand>
</feature>
<feature type="binding site" evidence="6">
    <location>
        <position position="79"/>
    </location>
    <ligand>
        <name>Zn(2+)</name>
        <dbReference type="ChEBI" id="CHEBI:29105"/>
        <note>catalytic</note>
    </ligand>
</feature>
<evidence type="ECO:0000256" key="3">
    <source>
        <dbReference type="ARBA" id="ARBA00022801"/>
    </source>
</evidence>
<name>A0ABZ2KWM0_9BACT</name>